<evidence type="ECO:0000313" key="2">
    <source>
        <dbReference type="WBParaSite" id="Minc3s00375g11218"/>
    </source>
</evidence>
<dbReference type="WBParaSite" id="Minc3s00375g11218">
    <property type="protein sequence ID" value="Minc3s00375g11218"/>
    <property type="gene ID" value="Minc3s00375g11218"/>
</dbReference>
<name>A0A914LAF2_MELIC</name>
<protein>
    <submittedName>
        <fullName evidence="2">Uncharacterized protein</fullName>
    </submittedName>
</protein>
<organism evidence="1 2">
    <name type="scientific">Meloidogyne incognita</name>
    <name type="common">Southern root-knot nematode worm</name>
    <name type="synonym">Oxyuris incognita</name>
    <dbReference type="NCBI Taxonomy" id="6306"/>
    <lineage>
        <taxon>Eukaryota</taxon>
        <taxon>Metazoa</taxon>
        <taxon>Ecdysozoa</taxon>
        <taxon>Nematoda</taxon>
        <taxon>Chromadorea</taxon>
        <taxon>Rhabditida</taxon>
        <taxon>Tylenchina</taxon>
        <taxon>Tylenchomorpha</taxon>
        <taxon>Tylenchoidea</taxon>
        <taxon>Meloidogynidae</taxon>
        <taxon>Meloidogyninae</taxon>
        <taxon>Meloidogyne</taxon>
        <taxon>Meloidogyne incognita group</taxon>
    </lineage>
</organism>
<accession>A0A914LAF2</accession>
<evidence type="ECO:0000313" key="1">
    <source>
        <dbReference type="Proteomes" id="UP000887563"/>
    </source>
</evidence>
<dbReference type="AlphaFoldDB" id="A0A914LAF2"/>
<keyword evidence="1" id="KW-1185">Reference proteome</keyword>
<sequence length="102" mass="11830">MLNIYFKFGSFWNNNVCSFVLISKCMSSNNNFLTPTRDNSRDVFAKNWLTEYLKFRNCCTFNSNTKLLNCLCSIKSDLIISCISIFDAQIIIFDIEIQIGKN</sequence>
<proteinExistence type="predicted"/>
<dbReference type="Proteomes" id="UP000887563">
    <property type="component" value="Unplaced"/>
</dbReference>
<reference evidence="2" key="1">
    <citation type="submission" date="2022-11" db="UniProtKB">
        <authorList>
            <consortium name="WormBaseParasite"/>
        </authorList>
    </citation>
    <scope>IDENTIFICATION</scope>
</reference>